<evidence type="ECO:0000313" key="9">
    <source>
        <dbReference type="EMBL" id="EGD77870.1"/>
    </source>
</evidence>
<evidence type="ECO:0000256" key="4">
    <source>
        <dbReference type="ARBA" id="ARBA00022927"/>
    </source>
</evidence>
<keyword evidence="6" id="KW-0906">Nuclear pore complex</keyword>
<evidence type="ECO:0000256" key="2">
    <source>
        <dbReference type="ARBA" id="ARBA00022448"/>
    </source>
</evidence>
<dbReference type="GO" id="GO:0000056">
    <property type="term" value="P:ribosomal small subunit export from nucleus"/>
    <property type="evidence" value="ECO:0007669"/>
    <property type="project" value="InterPro"/>
</dbReference>
<dbReference type="KEGG" id="sre:PTSG_09504"/>
<evidence type="ECO:0000256" key="5">
    <source>
        <dbReference type="ARBA" id="ARBA00023010"/>
    </source>
</evidence>
<keyword evidence="5" id="KW-0811">Translocation</keyword>
<dbReference type="GO" id="GO:0005643">
    <property type="term" value="C:nuclear pore"/>
    <property type="evidence" value="ECO:0007669"/>
    <property type="project" value="UniProtKB-SubCell"/>
</dbReference>
<evidence type="ECO:0008006" key="11">
    <source>
        <dbReference type="Google" id="ProtNLM"/>
    </source>
</evidence>
<proteinExistence type="predicted"/>
<evidence type="ECO:0000256" key="3">
    <source>
        <dbReference type="ARBA" id="ARBA00022816"/>
    </source>
</evidence>
<evidence type="ECO:0000313" key="10">
    <source>
        <dbReference type="Proteomes" id="UP000007799"/>
    </source>
</evidence>
<dbReference type="InParanoid" id="F2UL71"/>
<reference evidence="9" key="1">
    <citation type="submission" date="2009-08" db="EMBL/GenBank/DDBJ databases">
        <title>Annotation of Salpingoeca rosetta.</title>
        <authorList>
            <consortium name="The Broad Institute Genome Sequencing Platform"/>
            <person name="Russ C."/>
            <person name="Cuomo C."/>
            <person name="Burger G."/>
            <person name="Gray M.W."/>
            <person name="Holland P.W.H."/>
            <person name="King N."/>
            <person name="Lang F.B.F."/>
            <person name="Roger A.J."/>
            <person name="Ruiz-Trillo I."/>
            <person name="Young S.K."/>
            <person name="Zeng Q."/>
            <person name="Gargeya S."/>
            <person name="Alvarado L."/>
            <person name="Berlin A."/>
            <person name="Chapman S.B."/>
            <person name="Chen Z."/>
            <person name="Freedman E."/>
            <person name="Gellesch M."/>
            <person name="Goldberg J."/>
            <person name="Griggs A."/>
            <person name="Gujja S."/>
            <person name="Heilman E."/>
            <person name="Heiman D."/>
            <person name="Howarth C."/>
            <person name="Mehta T."/>
            <person name="Neiman D."/>
            <person name="Pearson M."/>
            <person name="Roberts A."/>
            <person name="Saif S."/>
            <person name="Shea T."/>
            <person name="Shenoy N."/>
            <person name="Sisk P."/>
            <person name="Stolte C."/>
            <person name="Sykes S."/>
            <person name="White J."/>
            <person name="Yandava C."/>
            <person name="Haas B."/>
            <person name="Nusbaum C."/>
            <person name="Birren B."/>
        </authorList>
    </citation>
    <scope>NUCLEOTIDE SEQUENCE [LARGE SCALE GENOMIC DNA]</scope>
    <source>
        <strain evidence="9">ATCC 50818</strain>
    </source>
</reference>
<organism evidence="10">
    <name type="scientific">Salpingoeca rosetta (strain ATCC 50818 / BSB-021)</name>
    <dbReference type="NCBI Taxonomy" id="946362"/>
    <lineage>
        <taxon>Eukaryota</taxon>
        <taxon>Choanoflagellata</taxon>
        <taxon>Craspedida</taxon>
        <taxon>Salpingoecidae</taxon>
        <taxon>Salpingoeca</taxon>
    </lineage>
</organism>
<name>F2UL71_SALR5</name>
<gene>
    <name evidence="9" type="ORF">PTSG_09504</name>
</gene>
<keyword evidence="10" id="KW-1185">Reference proteome</keyword>
<dbReference type="GO" id="GO:0006406">
    <property type="term" value="P:mRNA export from nucleus"/>
    <property type="evidence" value="ECO:0007669"/>
    <property type="project" value="TreeGrafter"/>
</dbReference>
<comment type="subcellular location">
    <subcellularLocation>
        <location evidence="1">Nucleus</location>
        <location evidence="1">Nuclear pore complex</location>
    </subcellularLocation>
</comment>
<feature type="coiled-coil region" evidence="8">
    <location>
        <begin position="535"/>
        <end position="562"/>
    </location>
</feature>
<dbReference type="PANTHER" id="PTHR13257:SF0">
    <property type="entry name" value="NUCLEAR PORE COMPLEX PROTEIN NUP88"/>
    <property type="match status" value="1"/>
</dbReference>
<dbReference type="InterPro" id="IPR019321">
    <property type="entry name" value="Nucleoporin_Nup88"/>
</dbReference>
<evidence type="ECO:0000256" key="6">
    <source>
        <dbReference type="ARBA" id="ARBA00023132"/>
    </source>
</evidence>
<protein>
    <recommendedName>
        <fullName evidence="11">Nucleoporin Nup88</fullName>
    </recommendedName>
</protein>
<evidence type="ECO:0000256" key="7">
    <source>
        <dbReference type="ARBA" id="ARBA00023242"/>
    </source>
</evidence>
<dbReference type="InterPro" id="IPR037700">
    <property type="entry name" value="NUP88/NUP82"/>
</dbReference>
<keyword evidence="3" id="KW-0509">mRNA transport</keyword>
<dbReference type="AlphaFoldDB" id="F2UL71"/>
<keyword evidence="2" id="KW-0813">Transport</keyword>
<dbReference type="PANTHER" id="PTHR13257">
    <property type="entry name" value="NUCLEOPORIN NUP84-RELATED"/>
    <property type="match status" value="1"/>
</dbReference>
<dbReference type="OMA" id="CARIANC"/>
<dbReference type="Pfam" id="PF10168">
    <property type="entry name" value="Nup88"/>
    <property type="match status" value="1"/>
</dbReference>
<dbReference type="EMBL" id="GL832980">
    <property type="protein sequence ID" value="EGD77870.1"/>
    <property type="molecule type" value="Genomic_DNA"/>
</dbReference>
<feature type="coiled-coil region" evidence="8">
    <location>
        <begin position="645"/>
        <end position="672"/>
    </location>
</feature>
<keyword evidence="8" id="KW-0175">Coiled coil</keyword>
<dbReference type="OrthoDB" id="341482at2759"/>
<dbReference type="GO" id="GO:0017056">
    <property type="term" value="F:structural constituent of nuclear pore"/>
    <property type="evidence" value="ECO:0007669"/>
    <property type="project" value="InterPro"/>
</dbReference>
<dbReference type="GeneID" id="16070487"/>
<dbReference type="GO" id="GO:0006606">
    <property type="term" value="P:protein import into nucleus"/>
    <property type="evidence" value="ECO:0007669"/>
    <property type="project" value="TreeGrafter"/>
</dbReference>
<keyword evidence="4" id="KW-0653">Protein transport</keyword>
<keyword evidence="7" id="KW-0539">Nucleus</keyword>
<accession>F2UL71</accession>
<evidence type="ECO:0000256" key="8">
    <source>
        <dbReference type="SAM" id="Coils"/>
    </source>
</evidence>
<dbReference type="Proteomes" id="UP000007799">
    <property type="component" value="Unassembled WGS sequence"/>
</dbReference>
<dbReference type="RefSeq" id="XP_004989934.1">
    <property type="nucleotide sequence ID" value="XM_004989877.1"/>
</dbReference>
<evidence type="ECO:0000256" key="1">
    <source>
        <dbReference type="ARBA" id="ARBA00004567"/>
    </source>
</evidence>
<dbReference type="GO" id="GO:0000055">
    <property type="term" value="P:ribosomal large subunit export from nucleus"/>
    <property type="evidence" value="ECO:0007669"/>
    <property type="project" value="InterPro"/>
</dbReference>
<sequence>MQRFESAIRDVVQSMKLGLELRDGNMPLSLTDQQGDRLYIWNEEASELVVMDLLHRQQAPASLEKRVIPVHRTVQFPVRQLHINVTGSLAALVSEQDIQVFDLSVRGPSECKELNIITSGEGVVQARWHPFSPRALFVLSYRALECYQFPDLDEPEIRLTLPSIAAPEKEVVAFCFGTGDGWERLCVYVLHADTTISSFCPVIPANSLLGRQYLEQLRDAEATAADGGMAAWVNRIIDLGAAHTPALQAGAAEDEDQVLRVSVPRPDHPTCIGPYTQLPKSHAFEDDAVCIESAAAGDYELLFTLTKEGKVYIQLLAEPAVPQWTTDSEYVPDVFTLEVVDLQLPSSTGTYALAYVEQYCSVVVWHSFGIHIVNLKPYYDKILLSELSDLETIKSDIHPLLQHEQSDSRQLVGHSVWVRASGINTVLLHSVDSGRACDVAIRPLRLLVAAPVPASSHPAFGVSNEMSKVWRQDDEMMSEFANLRVPTLPKPPKTVEATALLVHKVITTVHASVLPTIEKSKAVLQKRRAFNDALLAKLKRYVQAQRERLESVLAEQERLHKNMTLLALQMDLHVDRAEVIFHDLNARTPALSDEERAMKKRLEQLNATSKTLWRHVDQLKQRAHRARGRRGRHHTAQSVIDPTQLAQYQHRLNDQHDRIEDLKEKVDSMRASLSLD</sequence>